<name>A0ABV1QFV8_STRMI</name>
<organism evidence="4 5">
    <name type="scientific">Streptomyces microflavus</name>
    <name type="common">Streptomyces lipmanii</name>
    <dbReference type="NCBI Taxonomy" id="1919"/>
    <lineage>
        <taxon>Bacteria</taxon>
        <taxon>Bacillati</taxon>
        <taxon>Actinomycetota</taxon>
        <taxon>Actinomycetes</taxon>
        <taxon>Kitasatosporales</taxon>
        <taxon>Streptomycetaceae</taxon>
        <taxon>Streptomyces</taxon>
    </lineage>
</organism>
<dbReference type="InterPro" id="IPR036736">
    <property type="entry name" value="ACP-like_sf"/>
</dbReference>
<dbReference type="SMART" id="SM00823">
    <property type="entry name" value="PKS_PP"/>
    <property type="match status" value="1"/>
</dbReference>
<dbReference type="Pfam" id="PF00550">
    <property type="entry name" value="PP-binding"/>
    <property type="match status" value="1"/>
</dbReference>
<feature type="non-terminal residue" evidence="4">
    <location>
        <position position="1"/>
    </location>
</feature>
<dbReference type="Gene3D" id="3.30.300.30">
    <property type="match status" value="1"/>
</dbReference>
<comment type="caution">
    <text evidence="4">The sequence shown here is derived from an EMBL/GenBank/DDBJ whole genome shotgun (WGS) entry which is preliminary data.</text>
</comment>
<keyword evidence="5" id="KW-1185">Reference proteome</keyword>
<evidence type="ECO:0000259" key="3">
    <source>
        <dbReference type="PROSITE" id="PS50075"/>
    </source>
</evidence>
<dbReference type="Gene3D" id="1.10.1200.10">
    <property type="entry name" value="ACP-like"/>
    <property type="match status" value="1"/>
</dbReference>
<dbReference type="SUPFAM" id="SSF56801">
    <property type="entry name" value="Acetyl-CoA synthetase-like"/>
    <property type="match status" value="1"/>
</dbReference>
<dbReference type="InterPro" id="IPR009081">
    <property type="entry name" value="PP-bd_ACP"/>
</dbReference>
<dbReference type="PANTHER" id="PTHR45527:SF1">
    <property type="entry name" value="FATTY ACID SYNTHASE"/>
    <property type="match status" value="1"/>
</dbReference>
<dbReference type="Proteomes" id="UP001456562">
    <property type="component" value="Unassembled WGS sequence"/>
</dbReference>
<evidence type="ECO:0000313" key="5">
    <source>
        <dbReference type="Proteomes" id="UP001456562"/>
    </source>
</evidence>
<dbReference type="PROSITE" id="PS50075">
    <property type="entry name" value="CARRIER"/>
    <property type="match status" value="1"/>
</dbReference>
<accession>A0ABV1QFV8</accession>
<dbReference type="InterPro" id="IPR020806">
    <property type="entry name" value="PKS_PP-bd"/>
</dbReference>
<dbReference type="SUPFAM" id="SSF47336">
    <property type="entry name" value="ACP-like"/>
    <property type="match status" value="1"/>
</dbReference>
<dbReference type="EMBL" id="JBEJUE010000100">
    <property type="protein sequence ID" value="MER0430057.1"/>
    <property type="molecule type" value="Genomic_DNA"/>
</dbReference>
<reference evidence="4 5" key="1">
    <citation type="submission" date="2024-01" db="EMBL/GenBank/DDBJ databases">
        <title>Metagenomic exploration of the rhizosphere soil microbial community and their significance in facilitating the development of wild simulated ginseng.</title>
        <authorList>
            <person name="Huang J."/>
        </authorList>
    </citation>
    <scope>NUCLEOTIDE SEQUENCE [LARGE SCALE GENOMIC DNA]</scope>
    <source>
        <strain evidence="4 5">WY141</strain>
    </source>
</reference>
<evidence type="ECO:0000256" key="1">
    <source>
        <dbReference type="ARBA" id="ARBA00022450"/>
    </source>
</evidence>
<proteinExistence type="predicted"/>
<gene>
    <name evidence="4" type="ORF">ABR748_38725</name>
</gene>
<dbReference type="InterPro" id="IPR045851">
    <property type="entry name" value="AMP-bd_C_sf"/>
</dbReference>
<feature type="domain" description="Carrier" evidence="3">
    <location>
        <begin position="50"/>
        <end position="124"/>
    </location>
</feature>
<evidence type="ECO:0000256" key="2">
    <source>
        <dbReference type="ARBA" id="ARBA00022553"/>
    </source>
</evidence>
<evidence type="ECO:0000313" key="4">
    <source>
        <dbReference type="EMBL" id="MER0430057.1"/>
    </source>
</evidence>
<dbReference type="PANTHER" id="PTHR45527">
    <property type="entry name" value="NONRIBOSOMAL PEPTIDE SYNTHETASE"/>
    <property type="match status" value="1"/>
</dbReference>
<dbReference type="RefSeq" id="WP_350242150.1">
    <property type="nucleotide sequence ID" value="NZ_JBEJUE010000100.1"/>
</dbReference>
<keyword evidence="1" id="KW-0596">Phosphopantetheine</keyword>
<protein>
    <submittedName>
        <fullName evidence="4">Phosphopantetheine-binding protein</fullName>
    </submittedName>
</protein>
<dbReference type="InterPro" id="IPR006162">
    <property type="entry name" value="Ppantetheine_attach_site"/>
</dbReference>
<sequence>LREFVAGRLPEYMVPAVVMVVESFALTPNGKVDRGALPVPEFRAAEAYRAPVTERELVLHEVFAEVLGQPRIGVDDSFFDLGGDSIIAVQVASGAHRAGLAIAVKDVFVHKTIAKLAEAAEDVGERAATPRAGSLVRIDAEELDELEAQWGTAL</sequence>
<dbReference type="PROSITE" id="PS00012">
    <property type="entry name" value="PHOSPHOPANTETHEINE"/>
    <property type="match status" value="1"/>
</dbReference>
<keyword evidence="2" id="KW-0597">Phosphoprotein</keyword>